<dbReference type="EMBL" id="WAEL01000001">
    <property type="protein sequence ID" value="NID09346.1"/>
    <property type="molecule type" value="Genomic_DNA"/>
</dbReference>
<name>A0ABX0QBC2_9BACT</name>
<accession>A0ABX0QBC2</accession>
<gene>
    <name evidence="1" type="ORF">F7231_04125</name>
</gene>
<dbReference type="Proteomes" id="UP000606008">
    <property type="component" value="Unassembled WGS sequence"/>
</dbReference>
<sequence>MFLTPDEEKAALKAALQAKRQRIGYERQRTLEKIAQLDMSIRGPQTPFDLHQLIMQRGQELAQREQWENPFVIPAHTAHIYEALVFYFMGDERGAMNAGLSLRKGLLLHGGKGTGKSVIMRLFARNPFQGFEWKPTADIVNEYGKKDNAEATIEKYSEMVLNAHLANYYNQTHRGFCFDDLGAEKVASNFGKEEIMITILEARYNNCRGPKTHITTNLSLDELEKRYSERTMDRLYQMFNMVEFPEDMESMRI</sequence>
<protein>
    <submittedName>
        <fullName evidence="1">Uncharacterized protein</fullName>
    </submittedName>
</protein>
<dbReference type="RefSeq" id="WP_166690978.1">
    <property type="nucleotide sequence ID" value="NZ_WAEL01000001.1"/>
</dbReference>
<evidence type="ECO:0000313" key="2">
    <source>
        <dbReference type="Proteomes" id="UP000606008"/>
    </source>
</evidence>
<dbReference type="SUPFAM" id="SSF52540">
    <property type="entry name" value="P-loop containing nucleoside triphosphate hydrolases"/>
    <property type="match status" value="1"/>
</dbReference>
<dbReference type="Gene3D" id="3.40.50.300">
    <property type="entry name" value="P-loop containing nucleotide triphosphate hydrolases"/>
    <property type="match status" value="1"/>
</dbReference>
<keyword evidence="2" id="KW-1185">Reference proteome</keyword>
<dbReference type="InterPro" id="IPR027417">
    <property type="entry name" value="P-loop_NTPase"/>
</dbReference>
<proteinExistence type="predicted"/>
<comment type="caution">
    <text evidence="1">The sequence shown here is derived from an EMBL/GenBank/DDBJ whole genome shotgun (WGS) entry which is preliminary data.</text>
</comment>
<organism evidence="1 2">
    <name type="scientific">Fibrivirga algicola</name>
    <dbReference type="NCBI Taxonomy" id="2950420"/>
    <lineage>
        <taxon>Bacteria</taxon>
        <taxon>Pseudomonadati</taxon>
        <taxon>Bacteroidota</taxon>
        <taxon>Cytophagia</taxon>
        <taxon>Cytophagales</taxon>
        <taxon>Spirosomataceae</taxon>
        <taxon>Fibrivirga</taxon>
    </lineage>
</organism>
<reference evidence="1" key="1">
    <citation type="submission" date="2024-05" db="EMBL/GenBank/DDBJ databases">
        <authorList>
            <person name="Jung D.-H."/>
        </authorList>
    </citation>
    <scope>NUCLEOTIDE SEQUENCE</scope>
    <source>
        <strain evidence="1">JA-25</strain>
    </source>
</reference>
<evidence type="ECO:0000313" key="1">
    <source>
        <dbReference type="EMBL" id="NID09346.1"/>
    </source>
</evidence>